<dbReference type="SUPFAM" id="SSF56112">
    <property type="entry name" value="Protein kinase-like (PK-like)"/>
    <property type="match status" value="1"/>
</dbReference>
<dbReference type="OrthoDB" id="4062651at2759"/>
<dbReference type="PROSITE" id="PS00108">
    <property type="entry name" value="PROTEIN_KINASE_ST"/>
    <property type="match status" value="1"/>
</dbReference>
<evidence type="ECO:0000313" key="7">
    <source>
        <dbReference type="EMBL" id="OMO51685.1"/>
    </source>
</evidence>
<dbReference type="CDD" id="cd14066">
    <property type="entry name" value="STKc_IRAK"/>
    <property type="match status" value="1"/>
</dbReference>
<dbReference type="PANTHER" id="PTHR47973">
    <property type="entry name" value="CYSTEINE-RICH RECEPTOR-LIKE PROTEIN KINASE 3"/>
    <property type="match status" value="1"/>
</dbReference>
<dbReference type="SMART" id="SM00220">
    <property type="entry name" value="S_TKc"/>
    <property type="match status" value="1"/>
</dbReference>
<dbReference type="InterPro" id="IPR008271">
    <property type="entry name" value="Ser/Thr_kinase_AS"/>
</dbReference>
<keyword evidence="5" id="KW-0472">Membrane</keyword>
<evidence type="ECO:0000256" key="3">
    <source>
        <dbReference type="ARBA" id="ARBA00022777"/>
    </source>
</evidence>
<evidence type="ECO:0000256" key="4">
    <source>
        <dbReference type="ARBA" id="ARBA00022840"/>
    </source>
</evidence>
<sequence length="403" mass="45788">MASSALFFFLGGIVVLILLMIGIVIFWKILKPLGMMKFVLQARPAASPDFISGNLRTISYFELKTLKKATKNFHPDNLLGRGGFGPVYKGKLKDGRMVAVKRLSRDKSQQGESEFLAEVRMITSIQHKNLVRLLGCCSDGAQRLLVYEFMNNGSLDHIIYGKSEMFLKWEKRFQIILGIARGLQYLHEDSHLRIVHRDIKASNILLDDKFQPRIGDFGLARFFPEDEAYLSTTFAGTLGYTAPEYAIRGELSEKADIYSFGVLVLEIISCRKNTDLTLPSEMQYLPEYAWKLYERSSVLDLVDPRVREYGLVEIEKDVMRAINVAFFCLQPHANLRPPMSEIVTMLTCPVEMVGTPIKPPFLDPRRKKIIESLSCSWDTMTEPFPSPLLDTPDHSTQSPKLPH</sequence>
<organism evidence="7 8">
    <name type="scientific">Corchorus olitorius</name>
    <dbReference type="NCBI Taxonomy" id="93759"/>
    <lineage>
        <taxon>Eukaryota</taxon>
        <taxon>Viridiplantae</taxon>
        <taxon>Streptophyta</taxon>
        <taxon>Embryophyta</taxon>
        <taxon>Tracheophyta</taxon>
        <taxon>Spermatophyta</taxon>
        <taxon>Magnoliopsida</taxon>
        <taxon>eudicotyledons</taxon>
        <taxon>Gunneridae</taxon>
        <taxon>Pentapetalae</taxon>
        <taxon>rosids</taxon>
        <taxon>malvids</taxon>
        <taxon>Malvales</taxon>
        <taxon>Malvaceae</taxon>
        <taxon>Grewioideae</taxon>
        <taxon>Apeibeae</taxon>
        <taxon>Corchorus</taxon>
    </lineage>
</organism>
<dbReference type="AlphaFoldDB" id="A0A1R3G0R4"/>
<dbReference type="Gene3D" id="1.10.510.10">
    <property type="entry name" value="Transferase(Phosphotransferase) domain 1"/>
    <property type="match status" value="1"/>
</dbReference>
<keyword evidence="5" id="KW-0812">Transmembrane</keyword>
<dbReference type="InterPro" id="IPR000719">
    <property type="entry name" value="Prot_kinase_dom"/>
</dbReference>
<gene>
    <name evidence="7" type="ORF">COLO4_37562</name>
</gene>
<dbReference type="GO" id="GO:0005524">
    <property type="term" value="F:ATP binding"/>
    <property type="evidence" value="ECO:0007669"/>
    <property type="project" value="UniProtKB-KW"/>
</dbReference>
<feature type="domain" description="Protein kinase" evidence="6">
    <location>
        <begin position="73"/>
        <end position="362"/>
    </location>
</feature>
<dbReference type="Pfam" id="PF07714">
    <property type="entry name" value="PK_Tyr_Ser-Thr"/>
    <property type="match status" value="1"/>
</dbReference>
<keyword evidence="8" id="KW-1185">Reference proteome</keyword>
<dbReference type="GO" id="GO:0004672">
    <property type="term" value="F:protein kinase activity"/>
    <property type="evidence" value="ECO:0007669"/>
    <property type="project" value="InterPro"/>
</dbReference>
<dbReference type="InterPro" id="IPR052059">
    <property type="entry name" value="CR_Ser/Thr_kinase"/>
</dbReference>
<comment type="caution">
    <text evidence="7">The sequence shown here is derived from an EMBL/GenBank/DDBJ whole genome shotgun (WGS) entry which is preliminary data.</text>
</comment>
<dbReference type="PROSITE" id="PS50011">
    <property type="entry name" value="PROTEIN_KINASE_DOM"/>
    <property type="match status" value="1"/>
</dbReference>
<dbReference type="FunFam" id="3.30.200.20:FF:000327">
    <property type="entry name" value="Cysteine-rich receptor-like protein kinase 10"/>
    <property type="match status" value="1"/>
</dbReference>
<protein>
    <recommendedName>
        <fullName evidence="6">Protein kinase domain-containing protein</fullName>
    </recommendedName>
</protein>
<name>A0A1R3G0R4_9ROSI</name>
<keyword evidence="3" id="KW-0418">Kinase</keyword>
<accession>A0A1R3G0R4</accession>
<evidence type="ECO:0000313" key="8">
    <source>
        <dbReference type="Proteomes" id="UP000187203"/>
    </source>
</evidence>
<dbReference type="EMBL" id="AWUE01024078">
    <property type="protein sequence ID" value="OMO51685.1"/>
    <property type="molecule type" value="Genomic_DNA"/>
</dbReference>
<keyword evidence="2" id="KW-0547">Nucleotide-binding</keyword>
<dbReference type="STRING" id="93759.A0A1R3G0R4"/>
<dbReference type="InterPro" id="IPR001245">
    <property type="entry name" value="Ser-Thr/Tyr_kinase_cat_dom"/>
</dbReference>
<evidence type="ECO:0000256" key="1">
    <source>
        <dbReference type="ARBA" id="ARBA00022679"/>
    </source>
</evidence>
<feature type="transmembrane region" description="Helical" evidence="5">
    <location>
        <begin position="6"/>
        <end position="27"/>
    </location>
</feature>
<keyword evidence="1" id="KW-0808">Transferase</keyword>
<evidence type="ECO:0000256" key="5">
    <source>
        <dbReference type="SAM" id="Phobius"/>
    </source>
</evidence>
<proteinExistence type="predicted"/>
<evidence type="ECO:0000259" key="6">
    <source>
        <dbReference type="PROSITE" id="PS50011"/>
    </source>
</evidence>
<keyword evidence="5" id="KW-1133">Transmembrane helix</keyword>
<dbReference type="InterPro" id="IPR011009">
    <property type="entry name" value="Kinase-like_dom_sf"/>
</dbReference>
<dbReference type="Gene3D" id="3.30.200.20">
    <property type="entry name" value="Phosphorylase Kinase, domain 1"/>
    <property type="match status" value="1"/>
</dbReference>
<evidence type="ECO:0000256" key="2">
    <source>
        <dbReference type="ARBA" id="ARBA00022741"/>
    </source>
</evidence>
<keyword evidence="4" id="KW-0067">ATP-binding</keyword>
<dbReference type="Proteomes" id="UP000187203">
    <property type="component" value="Unassembled WGS sequence"/>
</dbReference>
<reference evidence="8" key="1">
    <citation type="submission" date="2013-09" db="EMBL/GenBank/DDBJ databases">
        <title>Corchorus olitorius genome sequencing.</title>
        <authorList>
            <person name="Alam M."/>
            <person name="Haque M.S."/>
            <person name="Islam M.S."/>
            <person name="Emdad E.M."/>
            <person name="Islam M.M."/>
            <person name="Ahmed B."/>
            <person name="Halim A."/>
            <person name="Hossen Q.M.M."/>
            <person name="Hossain M.Z."/>
            <person name="Ahmed R."/>
            <person name="Khan M.M."/>
            <person name="Islam R."/>
            <person name="Rashid M.M."/>
            <person name="Khan S.A."/>
            <person name="Rahman M.S."/>
            <person name="Alam M."/>
            <person name="Yahiya A.S."/>
            <person name="Khan M.S."/>
            <person name="Azam M.S."/>
            <person name="Haque T."/>
            <person name="Lashkar M.Z.H."/>
            <person name="Akhand A.I."/>
            <person name="Morshed G."/>
            <person name="Roy S."/>
            <person name="Uddin K.S."/>
            <person name="Rabeya T."/>
            <person name="Hossain A.S."/>
            <person name="Chowdhury A."/>
            <person name="Snigdha A.R."/>
            <person name="Mortoza M.S."/>
            <person name="Matin S.A."/>
            <person name="Hoque S.M.E."/>
            <person name="Islam M.K."/>
            <person name="Roy D.K."/>
            <person name="Haider R."/>
            <person name="Moosa M.M."/>
            <person name="Elias S.M."/>
            <person name="Hasan A.M."/>
            <person name="Jahan S."/>
            <person name="Shafiuddin M."/>
            <person name="Mahmood N."/>
            <person name="Shommy N.S."/>
        </authorList>
    </citation>
    <scope>NUCLEOTIDE SEQUENCE [LARGE SCALE GENOMIC DNA]</scope>
    <source>
        <strain evidence="8">cv. O-4</strain>
    </source>
</reference>
<dbReference type="FunFam" id="1.10.510.10:FF:000560">
    <property type="entry name" value="Putative LRR receptor-like serine/threonine-protein kinase isoform A"/>
    <property type="match status" value="1"/>
</dbReference>